<evidence type="ECO:0000313" key="2">
    <source>
        <dbReference type="EMBL" id="MCV9886152.1"/>
    </source>
</evidence>
<evidence type="ECO:0000313" key="3">
    <source>
        <dbReference type="Proteomes" id="UP001526147"/>
    </source>
</evidence>
<keyword evidence="1" id="KW-0812">Transmembrane</keyword>
<sequence>MRAVMFLTIFFLLSLLIAQIDAYLYSSNLINQYKTLLAMDPGSNKWMIYVFLLFGFLYSVGKSVKEKLQKIKNIGSK</sequence>
<protein>
    <submittedName>
        <fullName evidence="2">Uncharacterized protein</fullName>
    </submittedName>
</protein>
<name>A0ABT3DHK7_9BACI</name>
<reference evidence="2 3" key="1">
    <citation type="submission" date="2022-10" db="EMBL/GenBank/DDBJ databases">
        <title>Draft genome assembly of moderately radiation resistant bacterium Metabacillus halosaccharovorans.</title>
        <authorList>
            <person name="Pal S."/>
            <person name="Gopinathan A."/>
        </authorList>
    </citation>
    <scope>NUCLEOTIDE SEQUENCE [LARGE SCALE GENOMIC DNA]</scope>
    <source>
        <strain evidence="2 3">VITHBRA001</strain>
    </source>
</reference>
<gene>
    <name evidence="2" type="ORF">OIH86_10830</name>
</gene>
<dbReference type="Proteomes" id="UP001526147">
    <property type="component" value="Unassembled WGS sequence"/>
</dbReference>
<keyword evidence="3" id="KW-1185">Reference proteome</keyword>
<accession>A0ABT3DHK7</accession>
<evidence type="ECO:0000256" key="1">
    <source>
        <dbReference type="SAM" id="Phobius"/>
    </source>
</evidence>
<dbReference type="EMBL" id="JAOYEY010000036">
    <property type="protein sequence ID" value="MCV9886152.1"/>
    <property type="molecule type" value="Genomic_DNA"/>
</dbReference>
<comment type="caution">
    <text evidence="2">The sequence shown here is derived from an EMBL/GenBank/DDBJ whole genome shotgun (WGS) entry which is preliminary data.</text>
</comment>
<proteinExistence type="predicted"/>
<keyword evidence="1" id="KW-1133">Transmembrane helix</keyword>
<organism evidence="2 3">
    <name type="scientific">Metabacillus halosaccharovorans</name>
    <dbReference type="NCBI Taxonomy" id="930124"/>
    <lineage>
        <taxon>Bacteria</taxon>
        <taxon>Bacillati</taxon>
        <taxon>Bacillota</taxon>
        <taxon>Bacilli</taxon>
        <taxon>Bacillales</taxon>
        <taxon>Bacillaceae</taxon>
        <taxon>Metabacillus</taxon>
    </lineage>
</organism>
<dbReference type="RefSeq" id="WP_264142796.1">
    <property type="nucleotide sequence ID" value="NZ_JAOYEY010000036.1"/>
</dbReference>
<feature type="transmembrane region" description="Helical" evidence="1">
    <location>
        <begin position="46"/>
        <end position="64"/>
    </location>
</feature>
<keyword evidence="1" id="KW-0472">Membrane</keyword>